<feature type="signal peptide" evidence="2">
    <location>
        <begin position="1"/>
        <end position="20"/>
    </location>
</feature>
<evidence type="ECO:0000313" key="3">
    <source>
        <dbReference type="EMBL" id="AYO55844.1"/>
    </source>
</evidence>
<keyword evidence="2" id="KW-0732">Signal</keyword>
<dbReference type="Pfam" id="PF03783">
    <property type="entry name" value="CsgG"/>
    <property type="match status" value="1"/>
</dbReference>
<sequence length="330" mass="35683">MKKILLAAILAGVCSSSAFAALKEVVKEATGSGATQHQAISEALLIAVQSVNGASVAPRADIEETVEMSVSNNQWKYSGKVSPVFSVDNTGSGSVTKFQVLSVTGSKNNYRAKVRAHVVQFQSTVQDQHLRRIAVLPFQFAEKNNRSAATDSAGEFSVELADVLGNYLAQSGQLSLVDRHYLEEMMYENAFLQWDGAPQEMARIGQKVGADYLLVGRINNLSAANSDRMYGLNKGAEQIRLTWRVIEANTSKVVASGTFNRALNNSSFQNMLNNNLDENSAEKVAQGLSQEVLAGLKLQPSTGTYGNQGSSFTPTYDMTPGSSEKPIKWD</sequence>
<gene>
    <name evidence="3" type="ORF">CDG68_20355</name>
</gene>
<organism evidence="3 4">
    <name type="scientific">Acinetobacter wuhouensis</name>
    <dbReference type="NCBI Taxonomy" id="1879050"/>
    <lineage>
        <taxon>Bacteria</taxon>
        <taxon>Pseudomonadati</taxon>
        <taxon>Pseudomonadota</taxon>
        <taxon>Gammaproteobacteria</taxon>
        <taxon>Moraxellales</taxon>
        <taxon>Moraxellaceae</taxon>
        <taxon>Acinetobacter</taxon>
    </lineage>
</organism>
<accession>A0A3G2T694</accession>
<proteinExistence type="predicted"/>
<evidence type="ECO:0000256" key="2">
    <source>
        <dbReference type="SAM" id="SignalP"/>
    </source>
</evidence>
<name>A0A3G2T694_9GAMM</name>
<protein>
    <submittedName>
        <fullName evidence="3">Penicillin-binding protein activator LpoB</fullName>
    </submittedName>
</protein>
<dbReference type="Gene3D" id="3.40.50.10610">
    <property type="entry name" value="ABC-type transport auxiliary lipoprotein component"/>
    <property type="match status" value="1"/>
</dbReference>
<dbReference type="AlphaFoldDB" id="A0A3G2T694"/>
<feature type="compositionally biased region" description="Polar residues" evidence="1">
    <location>
        <begin position="304"/>
        <end position="322"/>
    </location>
</feature>
<evidence type="ECO:0000313" key="4">
    <source>
        <dbReference type="Proteomes" id="UP000279962"/>
    </source>
</evidence>
<dbReference type="Proteomes" id="UP000279962">
    <property type="component" value="Chromosome"/>
</dbReference>
<feature type="region of interest" description="Disordered" evidence="1">
    <location>
        <begin position="304"/>
        <end position="330"/>
    </location>
</feature>
<feature type="chain" id="PRO_5018105033" evidence="2">
    <location>
        <begin position="21"/>
        <end position="330"/>
    </location>
</feature>
<dbReference type="InterPro" id="IPR005534">
    <property type="entry name" value="Curli_assmbl/transp-comp_CsgG"/>
</dbReference>
<dbReference type="EMBL" id="CP033133">
    <property type="protein sequence ID" value="AYO55844.1"/>
    <property type="molecule type" value="Genomic_DNA"/>
</dbReference>
<dbReference type="GO" id="GO:0030288">
    <property type="term" value="C:outer membrane-bounded periplasmic space"/>
    <property type="evidence" value="ECO:0007669"/>
    <property type="project" value="InterPro"/>
</dbReference>
<evidence type="ECO:0000256" key="1">
    <source>
        <dbReference type="SAM" id="MobiDB-lite"/>
    </source>
</evidence>
<reference evidence="3 4" key="1">
    <citation type="submission" date="2018-10" db="EMBL/GenBank/DDBJ databases">
        <title>The complete genome of Acinetobacter wuhouensis strain WCHAW010062.</title>
        <authorList>
            <person name="Hu Y."/>
            <person name="Long H."/>
            <person name="Feng Y."/>
            <person name="Zong Z."/>
        </authorList>
    </citation>
    <scope>NUCLEOTIDE SEQUENCE [LARGE SCALE GENOMIC DNA]</scope>
    <source>
        <strain evidence="3 4">WCHAW010062</strain>
    </source>
</reference>